<dbReference type="GeneID" id="77812107"/>
<name>A0ABY7CRW9_9BASI</name>
<feature type="compositionally biased region" description="Polar residues" evidence="1">
    <location>
        <begin position="39"/>
        <end position="65"/>
    </location>
</feature>
<reference evidence="2" key="1">
    <citation type="submission" date="2022-10" db="EMBL/GenBank/DDBJ databases">
        <title>Puccinia triticina Genome sequencing and assembly.</title>
        <authorList>
            <person name="Li C."/>
        </authorList>
    </citation>
    <scope>NUCLEOTIDE SEQUENCE</scope>
    <source>
        <strain evidence="2">Pt15</strain>
    </source>
</reference>
<evidence type="ECO:0000256" key="1">
    <source>
        <dbReference type="SAM" id="MobiDB-lite"/>
    </source>
</evidence>
<dbReference type="RefSeq" id="XP_053022416.1">
    <property type="nucleotide sequence ID" value="XM_053171212.1"/>
</dbReference>
<evidence type="ECO:0000313" key="3">
    <source>
        <dbReference type="Proteomes" id="UP001164743"/>
    </source>
</evidence>
<evidence type="ECO:0000313" key="2">
    <source>
        <dbReference type="EMBL" id="WAQ86861.1"/>
    </source>
</evidence>
<gene>
    <name evidence="2" type="ORF">PtA15_7A590</name>
</gene>
<feature type="compositionally biased region" description="Basic and acidic residues" evidence="1">
    <location>
        <begin position="1"/>
        <end position="15"/>
    </location>
</feature>
<accession>A0ABY7CRW9</accession>
<protein>
    <submittedName>
        <fullName evidence="2">Uncharacterized protein</fullName>
    </submittedName>
</protein>
<sequence length="65" mass="7062">MADRRKELHSIDHPTTRPAPGKWLRSGYAVPHGADGCTRASNQEKPPRSSLSPPAEQPNNLGGYV</sequence>
<proteinExistence type="predicted"/>
<dbReference type="EMBL" id="CP110427">
    <property type="protein sequence ID" value="WAQ86861.1"/>
    <property type="molecule type" value="Genomic_DNA"/>
</dbReference>
<dbReference type="Proteomes" id="UP001164743">
    <property type="component" value="Chromosome 7A"/>
</dbReference>
<feature type="region of interest" description="Disordered" evidence="1">
    <location>
        <begin position="1"/>
        <end position="65"/>
    </location>
</feature>
<keyword evidence="3" id="KW-1185">Reference proteome</keyword>
<organism evidence="2 3">
    <name type="scientific">Puccinia triticina</name>
    <dbReference type="NCBI Taxonomy" id="208348"/>
    <lineage>
        <taxon>Eukaryota</taxon>
        <taxon>Fungi</taxon>
        <taxon>Dikarya</taxon>
        <taxon>Basidiomycota</taxon>
        <taxon>Pucciniomycotina</taxon>
        <taxon>Pucciniomycetes</taxon>
        <taxon>Pucciniales</taxon>
        <taxon>Pucciniaceae</taxon>
        <taxon>Puccinia</taxon>
    </lineage>
</organism>